<dbReference type="STRING" id="714943.Mucpa_4167"/>
<keyword evidence="2" id="KW-0808">Transferase</keyword>
<sequence>MSQPKAPKISIIIVTYNAVKTLQAGLDSIYAQKYPNIEVVVIDGGSTDGTLELLKDNTSKLAYWKSEPDEGIYDAMNKGLNHISGQWVYFMGADDELRDEFSEMALELKRPGALYYANVMSNGKKKSGFVNEYYQAKAGVFHQAIIYSASIFKTYRYDTRYSISADYELNMRCWRDQSIAFIYRDYVIANFNHNGASSGGEDELFASNKSNLIRQNFGLKIWLRYMFRLFKERLRGTK</sequence>
<protein>
    <submittedName>
        <fullName evidence="2">Glycosyl transferase family 2</fullName>
    </submittedName>
</protein>
<dbReference type="Gene3D" id="3.90.550.10">
    <property type="entry name" value="Spore Coat Polysaccharide Biosynthesis Protein SpsA, Chain A"/>
    <property type="match status" value="1"/>
</dbReference>
<dbReference type="PANTHER" id="PTHR43685:SF2">
    <property type="entry name" value="GLYCOSYLTRANSFERASE 2-LIKE DOMAIN-CONTAINING PROTEIN"/>
    <property type="match status" value="1"/>
</dbReference>
<evidence type="ECO:0000313" key="3">
    <source>
        <dbReference type="Proteomes" id="UP000002774"/>
    </source>
</evidence>
<keyword evidence="3" id="KW-1185">Reference proteome</keyword>
<dbReference type="GO" id="GO:0016740">
    <property type="term" value="F:transferase activity"/>
    <property type="evidence" value="ECO:0007669"/>
    <property type="project" value="UniProtKB-KW"/>
</dbReference>
<name>H1Y2S9_9SPHI</name>
<feature type="domain" description="Glycosyltransferase 2-like" evidence="1">
    <location>
        <begin position="10"/>
        <end position="124"/>
    </location>
</feature>
<organism evidence="2 3">
    <name type="scientific">Mucilaginibacter paludis DSM 18603</name>
    <dbReference type="NCBI Taxonomy" id="714943"/>
    <lineage>
        <taxon>Bacteria</taxon>
        <taxon>Pseudomonadati</taxon>
        <taxon>Bacteroidota</taxon>
        <taxon>Sphingobacteriia</taxon>
        <taxon>Sphingobacteriales</taxon>
        <taxon>Sphingobacteriaceae</taxon>
        <taxon>Mucilaginibacter</taxon>
    </lineage>
</organism>
<dbReference type="CDD" id="cd06433">
    <property type="entry name" value="GT_2_WfgS_like"/>
    <property type="match status" value="1"/>
</dbReference>
<reference evidence="2" key="1">
    <citation type="submission" date="2011-09" db="EMBL/GenBank/DDBJ databases">
        <title>The permanent draft genome of Mucilaginibacter paludis DSM 18603.</title>
        <authorList>
            <consortium name="US DOE Joint Genome Institute (JGI-PGF)"/>
            <person name="Lucas S."/>
            <person name="Han J."/>
            <person name="Lapidus A."/>
            <person name="Bruce D."/>
            <person name="Goodwin L."/>
            <person name="Pitluck S."/>
            <person name="Peters L."/>
            <person name="Kyrpides N."/>
            <person name="Mavromatis K."/>
            <person name="Ivanova N."/>
            <person name="Mikhailova N."/>
            <person name="Held B."/>
            <person name="Detter J.C."/>
            <person name="Tapia R."/>
            <person name="Han C."/>
            <person name="Land M."/>
            <person name="Hauser L."/>
            <person name="Markowitz V."/>
            <person name="Cheng J.-F."/>
            <person name="Hugenholtz P."/>
            <person name="Woyke T."/>
            <person name="Wu D."/>
            <person name="Tindall B."/>
            <person name="Brambilla E."/>
            <person name="Klenk H.-P."/>
            <person name="Eisen J.A."/>
        </authorList>
    </citation>
    <scope>NUCLEOTIDE SEQUENCE [LARGE SCALE GENOMIC DNA]</scope>
    <source>
        <strain evidence="2">DSM 18603</strain>
    </source>
</reference>
<dbReference type="InterPro" id="IPR050834">
    <property type="entry name" value="Glycosyltransf_2"/>
</dbReference>
<dbReference type="InterPro" id="IPR029044">
    <property type="entry name" value="Nucleotide-diphossugar_trans"/>
</dbReference>
<evidence type="ECO:0000259" key="1">
    <source>
        <dbReference type="Pfam" id="PF00535"/>
    </source>
</evidence>
<dbReference type="OrthoDB" id="9788101at2"/>
<accession>H1Y2S9</accession>
<dbReference type="Proteomes" id="UP000002774">
    <property type="component" value="Chromosome"/>
</dbReference>
<dbReference type="HOGENOM" id="CLU_025996_21_1_10"/>
<dbReference type="InterPro" id="IPR001173">
    <property type="entry name" value="Glyco_trans_2-like"/>
</dbReference>
<evidence type="ECO:0000313" key="2">
    <source>
        <dbReference type="EMBL" id="EHQ28258.1"/>
    </source>
</evidence>
<gene>
    <name evidence="2" type="ORF">Mucpa_4167</name>
</gene>
<dbReference type="SUPFAM" id="SSF53448">
    <property type="entry name" value="Nucleotide-diphospho-sugar transferases"/>
    <property type="match status" value="1"/>
</dbReference>
<dbReference type="EMBL" id="CM001403">
    <property type="protein sequence ID" value="EHQ28258.1"/>
    <property type="molecule type" value="Genomic_DNA"/>
</dbReference>
<dbReference type="AlphaFoldDB" id="H1Y2S9"/>
<dbReference type="RefSeq" id="WP_008509009.1">
    <property type="nucleotide sequence ID" value="NZ_CM001403.1"/>
</dbReference>
<dbReference type="PANTHER" id="PTHR43685">
    <property type="entry name" value="GLYCOSYLTRANSFERASE"/>
    <property type="match status" value="1"/>
</dbReference>
<proteinExistence type="predicted"/>
<dbReference type="Pfam" id="PF00535">
    <property type="entry name" value="Glycos_transf_2"/>
    <property type="match status" value="1"/>
</dbReference>
<dbReference type="eggNOG" id="COG1216">
    <property type="taxonomic scope" value="Bacteria"/>
</dbReference>